<dbReference type="GO" id="GO:0000976">
    <property type="term" value="F:transcription cis-regulatory region binding"/>
    <property type="evidence" value="ECO:0007669"/>
    <property type="project" value="TreeGrafter"/>
</dbReference>
<accession>A0A1C3WK30</accession>
<dbReference type="Pfam" id="PF00356">
    <property type="entry name" value="LacI"/>
    <property type="match status" value="1"/>
</dbReference>
<dbReference type="Gene3D" id="1.10.260.40">
    <property type="entry name" value="lambda repressor-like DNA-binding domains"/>
    <property type="match status" value="1"/>
</dbReference>
<dbReference type="RefSeq" id="WP_158644886.1">
    <property type="nucleotide sequence ID" value="NZ_FMAE01000006.1"/>
</dbReference>
<dbReference type="SUPFAM" id="SSF47413">
    <property type="entry name" value="lambda repressor-like DNA-binding domains"/>
    <property type="match status" value="1"/>
</dbReference>
<evidence type="ECO:0000256" key="1">
    <source>
        <dbReference type="ARBA" id="ARBA00023015"/>
    </source>
</evidence>
<keyword evidence="1" id="KW-0805">Transcription regulation</keyword>
<evidence type="ECO:0000313" key="6">
    <source>
        <dbReference type="Proteomes" id="UP000183174"/>
    </source>
</evidence>
<dbReference type="CDD" id="cd06267">
    <property type="entry name" value="PBP1_LacI_sugar_binding-like"/>
    <property type="match status" value="1"/>
</dbReference>
<evidence type="ECO:0000259" key="4">
    <source>
        <dbReference type="PROSITE" id="PS50932"/>
    </source>
</evidence>
<dbReference type="SMART" id="SM00354">
    <property type="entry name" value="HTH_LACI"/>
    <property type="match status" value="1"/>
</dbReference>
<evidence type="ECO:0000256" key="3">
    <source>
        <dbReference type="ARBA" id="ARBA00023163"/>
    </source>
</evidence>
<dbReference type="PANTHER" id="PTHR30146">
    <property type="entry name" value="LACI-RELATED TRANSCRIPTIONAL REPRESSOR"/>
    <property type="match status" value="1"/>
</dbReference>
<organism evidence="5 6">
    <name type="scientific">Bradyrhizobium yuanmingense</name>
    <dbReference type="NCBI Taxonomy" id="108015"/>
    <lineage>
        <taxon>Bacteria</taxon>
        <taxon>Pseudomonadati</taxon>
        <taxon>Pseudomonadota</taxon>
        <taxon>Alphaproteobacteria</taxon>
        <taxon>Hyphomicrobiales</taxon>
        <taxon>Nitrobacteraceae</taxon>
        <taxon>Bradyrhizobium</taxon>
    </lineage>
</organism>
<dbReference type="PANTHER" id="PTHR30146:SF109">
    <property type="entry name" value="HTH-TYPE TRANSCRIPTIONAL REGULATOR GALS"/>
    <property type="match status" value="1"/>
</dbReference>
<dbReference type="Gene3D" id="3.40.50.2300">
    <property type="match status" value="2"/>
</dbReference>
<dbReference type="Proteomes" id="UP000183174">
    <property type="component" value="Unassembled WGS sequence"/>
</dbReference>
<dbReference type="InterPro" id="IPR046335">
    <property type="entry name" value="LacI/GalR-like_sensor"/>
</dbReference>
<dbReference type="PROSITE" id="PS50932">
    <property type="entry name" value="HTH_LACI_2"/>
    <property type="match status" value="1"/>
</dbReference>
<dbReference type="GO" id="GO:0003700">
    <property type="term" value="F:DNA-binding transcription factor activity"/>
    <property type="evidence" value="ECO:0007669"/>
    <property type="project" value="TreeGrafter"/>
</dbReference>
<name>A0A1C3WK30_9BRAD</name>
<dbReference type="InterPro" id="IPR000843">
    <property type="entry name" value="HTH_LacI"/>
</dbReference>
<reference evidence="5 6" key="1">
    <citation type="submission" date="2016-08" db="EMBL/GenBank/DDBJ databases">
        <authorList>
            <person name="Seilhamer J.J."/>
        </authorList>
    </citation>
    <scope>NUCLEOTIDE SEQUENCE [LARGE SCALE GENOMIC DNA]</scope>
    <source>
        <strain evidence="5 6">CCBAU 10071</strain>
    </source>
</reference>
<dbReference type="PRINTS" id="PR00036">
    <property type="entry name" value="HTHLACI"/>
</dbReference>
<evidence type="ECO:0000256" key="2">
    <source>
        <dbReference type="ARBA" id="ARBA00023125"/>
    </source>
</evidence>
<dbReference type="AlphaFoldDB" id="A0A1C3WK30"/>
<dbReference type="SUPFAM" id="SSF53822">
    <property type="entry name" value="Periplasmic binding protein-like I"/>
    <property type="match status" value="1"/>
</dbReference>
<feature type="domain" description="HTH lacI-type" evidence="4">
    <location>
        <begin position="7"/>
        <end position="61"/>
    </location>
</feature>
<dbReference type="Pfam" id="PF13377">
    <property type="entry name" value="Peripla_BP_3"/>
    <property type="match status" value="1"/>
</dbReference>
<protein>
    <submittedName>
        <fullName evidence="5">Transcriptional regulator, LacI family</fullName>
    </submittedName>
</protein>
<keyword evidence="2" id="KW-0238">DNA-binding</keyword>
<dbReference type="CDD" id="cd01392">
    <property type="entry name" value="HTH_LacI"/>
    <property type="match status" value="1"/>
</dbReference>
<dbReference type="InterPro" id="IPR028082">
    <property type="entry name" value="Peripla_BP_I"/>
</dbReference>
<dbReference type="EMBL" id="FMAE01000006">
    <property type="protein sequence ID" value="SCB40275.1"/>
    <property type="molecule type" value="Genomic_DNA"/>
</dbReference>
<keyword evidence="3" id="KW-0804">Transcription</keyword>
<proteinExistence type="predicted"/>
<sequence length="344" mass="36624">MPAGPLPTIHEVARLAGVSVATVSKTLNRSGKVSELLQARVNAAARKLGYAPHASARSLRSGATRILGLLVADLANPYFLKLVESIEWLSSAAGYSVILCNSAEDPGREERHLAMLLSQRADGVIVIPTRRGWSGRQAALADLPMPGILVDRRIEGLDLDSVTTDNVALGRLAAEHLDDLGHRRIAVIMGSPEHQIARHRLDGLRSGLASRGTTLDERLIEKDNFSEAAGHAAAMRLLRHAQRPTAIFATNNHLSLGLLRAIAESGLTIPDDLSVIAVDEPPWAGLVRPGMTIVTQPSEAIAQTTVSTLLSRVSEGRSGVEGEARSIQLQPALVVRGSTAAIRT</sequence>
<evidence type="ECO:0000313" key="5">
    <source>
        <dbReference type="EMBL" id="SCB40275.1"/>
    </source>
</evidence>
<gene>
    <name evidence="5" type="ORF">GA0061099_1006306</name>
</gene>
<dbReference type="InterPro" id="IPR010982">
    <property type="entry name" value="Lambda_DNA-bd_dom_sf"/>
</dbReference>